<proteinExistence type="predicted"/>
<feature type="compositionally biased region" description="Low complexity" evidence="1">
    <location>
        <begin position="1"/>
        <end position="33"/>
    </location>
</feature>
<protein>
    <submittedName>
        <fullName evidence="2">Uncharacterized protein</fullName>
    </submittedName>
</protein>
<evidence type="ECO:0000313" key="2">
    <source>
        <dbReference type="EMBL" id="CAB3755817.1"/>
    </source>
</evidence>
<reference evidence="2 3" key="1">
    <citation type="submission" date="2020-04" db="EMBL/GenBank/DDBJ databases">
        <authorList>
            <person name="De Canck E."/>
        </authorList>
    </citation>
    <scope>NUCLEOTIDE SEQUENCE [LARGE SCALE GENOMIC DNA]</scope>
    <source>
        <strain evidence="2 3">LMG 29542</strain>
    </source>
</reference>
<evidence type="ECO:0000256" key="1">
    <source>
        <dbReference type="SAM" id="MobiDB-lite"/>
    </source>
</evidence>
<dbReference type="EMBL" id="CADIKH010000011">
    <property type="protein sequence ID" value="CAB3755817.1"/>
    <property type="molecule type" value="Genomic_DNA"/>
</dbReference>
<feature type="region of interest" description="Disordered" evidence="1">
    <location>
        <begin position="1"/>
        <end position="113"/>
    </location>
</feature>
<dbReference type="AlphaFoldDB" id="A0A6J5DQF6"/>
<gene>
    <name evidence="2" type="ORF">LMG29542_02703</name>
</gene>
<keyword evidence="3" id="KW-1185">Reference proteome</keyword>
<feature type="compositionally biased region" description="Low complexity" evidence="1">
    <location>
        <begin position="40"/>
        <end position="50"/>
    </location>
</feature>
<organism evidence="2 3">
    <name type="scientific">Paraburkholderia humisilvae</name>
    <dbReference type="NCBI Taxonomy" id="627669"/>
    <lineage>
        <taxon>Bacteria</taxon>
        <taxon>Pseudomonadati</taxon>
        <taxon>Pseudomonadota</taxon>
        <taxon>Betaproteobacteria</taxon>
        <taxon>Burkholderiales</taxon>
        <taxon>Burkholderiaceae</taxon>
        <taxon>Paraburkholderia</taxon>
    </lineage>
</organism>
<dbReference type="Proteomes" id="UP000494363">
    <property type="component" value="Unassembled WGS sequence"/>
</dbReference>
<name>A0A6J5DQF6_9BURK</name>
<sequence>MNAKKTTPPKATAARKSAQSSVKPAAKAKPPAKGRTGALKQVKAVVKASKPAPPASKKAQKRTKPVVAGGSDSGARAAHAKARGGDGATASSPETRPRSSHGRRIGRPKTRIEGLKAVPTRCPTQIYTYLKGITPFLYSSLTAMFEDMMRRFLAERPWEHGLHWRKPKTAVTLAGGVTGRTGWEQVNMQLPADVAAEVEAAAATCGVSRAAFCYTSIFWWVQYIYPPAKMLGAPPAHA</sequence>
<dbReference type="RefSeq" id="WP_175226961.1">
    <property type="nucleotide sequence ID" value="NZ_CADIKH010000011.1"/>
</dbReference>
<evidence type="ECO:0000313" key="3">
    <source>
        <dbReference type="Proteomes" id="UP000494363"/>
    </source>
</evidence>
<accession>A0A6J5DQF6</accession>
<feature type="compositionally biased region" description="Basic residues" evidence="1">
    <location>
        <begin position="98"/>
        <end position="109"/>
    </location>
</feature>